<evidence type="ECO:0000256" key="4">
    <source>
        <dbReference type="ARBA" id="ARBA00022989"/>
    </source>
</evidence>
<sequence>MSAIVPAVQVLYVIMMYIAIYPIAMSVRATNVYEEKSLGVYEEKDNDDLEDESHWNSTNESRVAIWGKYLVRHVRRQLSFDMWWLALTLFLLCIIERDGLTNPANVAWFNIFALLFELVSAYGTVGLSLGIPTANYSLSGALHTLSKLMLCAVMIRGRHRGLPVALDRAVLFPHEFRRKGREVSNTSATRQEDTAGHDREDSETHDRELPALRARARAETISLHDNERSDAGIGTLITEKMTEVDSSVESSGRHVTVA</sequence>
<evidence type="ECO:0000313" key="9">
    <source>
        <dbReference type="EMBL" id="OBZ71203.1"/>
    </source>
</evidence>
<evidence type="ECO:0000256" key="1">
    <source>
        <dbReference type="ARBA" id="ARBA00004141"/>
    </source>
</evidence>
<keyword evidence="2" id="KW-0813">Transport</keyword>
<dbReference type="InterPro" id="IPR051143">
    <property type="entry name" value="TrkH_K-transport"/>
</dbReference>
<feature type="transmembrane region" description="Helical" evidence="8">
    <location>
        <begin position="78"/>
        <end position="95"/>
    </location>
</feature>
<keyword evidence="4 8" id="KW-1133">Transmembrane helix</keyword>
<evidence type="ECO:0000256" key="7">
    <source>
        <dbReference type="SAM" id="MobiDB-lite"/>
    </source>
</evidence>
<evidence type="ECO:0000256" key="3">
    <source>
        <dbReference type="ARBA" id="ARBA00022692"/>
    </source>
</evidence>
<dbReference type="GO" id="GO:0005886">
    <property type="term" value="C:plasma membrane"/>
    <property type="evidence" value="ECO:0007669"/>
    <property type="project" value="TreeGrafter"/>
</dbReference>
<evidence type="ECO:0000256" key="6">
    <source>
        <dbReference type="ARBA" id="ARBA00023136"/>
    </source>
</evidence>
<keyword evidence="5" id="KW-0406">Ion transport</keyword>
<keyword evidence="6 8" id="KW-0472">Membrane</keyword>
<keyword evidence="3 8" id="KW-0812">Transmembrane</keyword>
<proteinExistence type="predicted"/>
<dbReference type="Pfam" id="PF02386">
    <property type="entry name" value="TrkH"/>
    <property type="match status" value="1"/>
</dbReference>
<organism evidence="9 10">
    <name type="scientific">Grifola frondosa</name>
    <name type="common">Maitake</name>
    <name type="synonym">Polyporus frondosus</name>
    <dbReference type="NCBI Taxonomy" id="5627"/>
    <lineage>
        <taxon>Eukaryota</taxon>
        <taxon>Fungi</taxon>
        <taxon>Dikarya</taxon>
        <taxon>Basidiomycota</taxon>
        <taxon>Agaricomycotina</taxon>
        <taxon>Agaricomycetes</taxon>
        <taxon>Polyporales</taxon>
        <taxon>Grifolaceae</taxon>
        <taxon>Grifola</taxon>
    </lineage>
</organism>
<gene>
    <name evidence="9" type="primary">TRK2_1</name>
    <name evidence="9" type="ORF">A0H81_08461</name>
</gene>
<dbReference type="GO" id="GO:1990573">
    <property type="term" value="P:potassium ion import across plasma membrane"/>
    <property type="evidence" value="ECO:0007669"/>
    <property type="project" value="TreeGrafter"/>
</dbReference>
<evidence type="ECO:0000256" key="2">
    <source>
        <dbReference type="ARBA" id="ARBA00022448"/>
    </source>
</evidence>
<keyword evidence="10" id="KW-1185">Reference proteome</keyword>
<evidence type="ECO:0000256" key="8">
    <source>
        <dbReference type="SAM" id="Phobius"/>
    </source>
</evidence>
<dbReference type="OMA" id="YDIWWLA"/>
<feature type="transmembrane region" description="Helical" evidence="8">
    <location>
        <begin position="107"/>
        <end position="130"/>
    </location>
</feature>
<dbReference type="Proteomes" id="UP000092993">
    <property type="component" value="Unassembled WGS sequence"/>
</dbReference>
<dbReference type="InterPro" id="IPR003445">
    <property type="entry name" value="Cat_transpt"/>
</dbReference>
<name>A0A1C7M2L3_GRIFR</name>
<dbReference type="EMBL" id="LUGG01000011">
    <property type="protein sequence ID" value="OBZ71203.1"/>
    <property type="molecule type" value="Genomic_DNA"/>
</dbReference>
<dbReference type="STRING" id="5627.A0A1C7M2L3"/>
<evidence type="ECO:0000313" key="10">
    <source>
        <dbReference type="Proteomes" id="UP000092993"/>
    </source>
</evidence>
<dbReference type="PANTHER" id="PTHR31064">
    <property type="entry name" value="POTASSIUM TRANSPORT PROTEIN DDB_G0292412-RELATED"/>
    <property type="match status" value="1"/>
</dbReference>
<accession>A0A1C7M2L3</accession>
<dbReference type="AlphaFoldDB" id="A0A1C7M2L3"/>
<comment type="caution">
    <text evidence="9">The sequence shown here is derived from an EMBL/GenBank/DDBJ whole genome shotgun (WGS) entry which is preliminary data.</text>
</comment>
<dbReference type="GO" id="GO:0030007">
    <property type="term" value="P:intracellular potassium ion homeostasis"/>
    <property type="evidence" value="ECO:0007669"/>
    <property type="project" value="TreeGrafter"/>
</dbReference>
<evidence type="ECO:0000256" key="5">
    <source>
        <dbReference type="ARBA" id="ARBA00023065"/>
    </source>
</evidence>
<dbReference type="OrthoDB" id="9999863at2759"/>
<feature type="region of interest" description="Disordered" evidence="7">
    <location>
        <begin position="182"/>
        <end position="212"/>
    </location>
</feature>
<comment type="subcellular location">
    <subcellularLocation>
        <location evidence="1">Membrane</location>
        <topology evidence="1">Multi-pass membrane protein</topology>
    </subcellularLocation>
</comment>
<dbReference type="GO" id="GO:0140107">
    <property type="term" value="F:high-affinity potassium ion transmembrane transporter activity"/>
    <property type="evidence" value="ECO:0007669"/>
    <property type="project" value="TreeGrafter"/>
</dbReference>
<dbReference type="PANTHER" id="PTHR31064:SF30">
    <property type="entry name" value="HIGH-AFFINITY POTASSIUM TRANSPORT PROTEIN-RELATED"/>
    <property type="match status" value="1"/>
</dbReference>
<reference evidence="9 10" key="1">
    <citation type="submission" date="2016-03" db="EMBL/GenBank/DDBJ databases">
        <title>Whole genome sequencing of Grifola frondosa 9006-11.</title>
        <authorList>
            <person name="Min B."/>
            <person name="Park H."/>
            <person name="Kim J.-G."/>
            <person name="Cho H."/>
            <person name="Oh Y.-L."/>
            <person name="Kong W.-S."/>
            <person name="Choi I.-G."/>
        </authorList>
    </citation>
    <scope>NUCLEOTIDE SEQUENCE [LARGE SCALE GENOMIC DNA]</scope>
    <source>
        <strain evidence="9 10">9006-11</strain>
    </source>
</reference>
<feature type="transmembrane region" description="Helical" evidence="8">
    <location>
        <begin position="7"/>
        <end position="24"/>
    </location>
</feature>
<protein>
    <submittedName>
        <fullName evidence="9">Low-affinity potassium transport protein</fullName>
    </submittedName>
</protein>
<feature type="compositionally biased region" description="Basic and acidic residues" evidence="7">
    <location>
        <begin position="190"/>
        <end position="212"/>
    </location>
</feature>